<reference evidence="1 2" key="1">
    <citation type="submission" date="2023-10" db="EMBL/GenBank/DDBJ databases">
        <title>Characterization of rhizosphere-enriched actinobacteria from wheat plants lab-grown on chernevaya soil.</title>
        <authorList>
            <person name="Tikhonova E.N."/>
            <person name="Konopkin A."/>
            <person name="Kravchenko I.K."/>
        </authorList>
    </citation>
    <scope>NUCLEOTIDE SEQUENCE [LARGE SCALE GENOMIC DNA]</scope>
    <source>
        <strain evidence="1 2">RR29</strain>
    </source>
</reference>
<name>A0ABU4FKD6_9ACTN</name>
<sequence>MNKTTQEQYVQLAWNATARAEALARDAERAARNEDLRHKVEPLAAAGHLWAEVAQAYSSIAAVLPEPLPELPTAEPTEY</sequence>
<dbReference type="Proteomes" id="UP001187346">
    <property type="component" value="Unassembled WGS sequence"/>
</dbReference>
<protein>
    <submittedName>
        <fullName evidence="1">Uncharacterized protein</fullName>
    </submittedName>
</protein>
<dbReference type="EMBL" id="JAWMAJ010000153">
    <property type="protein sequence ID" value="MDV7221024.1"/>
    <property type="molecule type" value="Genomic_DNA"/>
</dbReference>
<organism evidence="1 2">
    <name type="scientific">Streptomyces prunicolor</name>
    <dbReference type="NCBI Taxonomy" id="67348"/>
    <lineage>
        <taxon>Bacteria</taxon>
        <taxon>Bacillati</taxon>
        <taxon>Actinomycetota</taxon>
        <taxon>Actinomycetes</taxon>
        <taxon>Kitasatosporales</taxon>
        <taxon>Streptomycetaceae</taxon>
        <taxon>Streptomyces</taxon>
    </lineage>
</organism>
<proteinExistence type="predicted"/>
<accession>A0ABU4FKD6</accession>
<gene>
    <name evidence="1" type="ORF">R5A26_34315</name>
</gene>
<keyword evidence="2" id="KW-1185">Reference proteome</keyword>
<evidence type="ECO:0000313" key="2">
    <source>
        <dbReference type="Proteomes" id="UP001187346"/>
    </source>
</evidence>
<evidence type="ECO:0000313" key="1">
    <source>
        <dbReference type="EMBL" id="MDV7221024.1"/>
    </source>
</evidence>
<comment type="caution">
    <text evidence="1">The sequence shown here is derived from an EMBL/GenBank/DDBJ whole genome shotgun (WGS) entry which is preliminary data.</text>
</comment>
<dbReference type="RefSeq" id="WP_317774426.1">
    <property type="nucleotide sequence ID" value="NZ_JAWMAJ010000153.1"/>
</dbReference>